<sequence length="174" mass="18304">MDNDTCTLSGTLYFCTVLDDEEGIIGLSQDTSIDLMTRGFTEGEIGLTIREQKRGGREGRGKTGAAAYGGSAYGEPGVLPPYGAGATSAAEAADAGGYDSAAGAAAPLEGIGEGVRIWANLIAITVDDIERFQIRISTEAAKRLQSYGFRDLEPVTITIERLAHTHLSPYDARA</sequence>
<gene>
    <name evidence="1" type="ORF">QNJ86_08845</name>
</gene>
<keyword evidence="2" id="KW-1185">Reference proteome</keyword>
<name>A0ABT7DN01_9ACTN</name>
<protein>
    <submittedName>
        <fullName evidence="1">Uncharacterized protein</fullName>
    </submittedName>
</protein>
<dbReference type="Proteomes" id="UP001232750">
    <property type="component" value="Unassembled WGS sequence"/>
</dbReference>
<dbReference type="RefSeq" id="WP_283832247.1">
    <property type="nucleotide sequence ID" value="NZ_JASJEU010000016.1"/>
</dbReference>
<dbReference type="EMBL" id="JASJEU010000016">
    <property type="protein sequence ID" value="MDJ1650903.1"/>
    <property type="molecule type" value="Genomic_DNA"/>
</dbReference>
<proteinExistence type="predicted"/>
<evidence type="ECO:0000313" key="1">
    <source>
        <dbReference type="EMBL" id="MDJ1650903.1"/>
    </source>
</evidence>
<organism evidence="1 2">
    <name type="scientific">Gordonibacter faecis</name>
    <dbReference type="NCBI Taxonomy" id="3047475"/>
    <lineage>
        <taxon>Bacteria</taxon>
        <taxon>Bacillati</taxon>
        <taxon>Actinomycetota</taxon>
        <taxon>Coriobacteriia</taxon>
        <taxon>Eggerthellales</taxon>
        <taxon>Eggerthellaceae</taxon>
        <taxon>Gordonibacter</taxon>
    </lineage>
</organism>
<accession>A0ABT7DN01</accession>
<evidence type="ECO:0000313" key="2">
    <source>
        <dbReference type="Proteomes" id="UP001232750"/>
    </source>
</evidence>
<reference evidence="1 2" key="1">
    <citation type="submission" date="2023-05" db="EMBL/GenBank/DDBJ databases">
        <title>Gordonibacter KGMB12511T sp. nov., isolated from faeces of healthy Korean.</title>
        <authorList>
            <person name="Kim H.S."/>
            <person name="Kim J.-S."/>
            <person name="Suh M.K."/>
            <person name="Eom M.K."/>
            <person name="Do H.E."/>
            <person name="Lee J.-S."/>
        </authorList>
    </citation>
    <scope>NUCLEOTIDE SEQUENCE [LARGE SCALE GENOMIC DNA]</scope>
    <source>
        <strain evidence="1 2">KGMB12511</strain>
    </source>
</reference>
<comment type="caution">
    <text evidence="1">The sequence shown here is derived from an EMBL/GenBank/DDBJ whole genome shotgun (WGS) entry which is preliminary data.</text>
</comment>